<dbReference type="KEGG" id="fgl:EM308_12640"/>
<dbReference type="Gene3D" id="3.20.20.70">
    <property type="entry name" value="Aldolase class I"/>
    <property type="match status" value="1"/>
</dbReference>
<evidence type="ECO:0008006" key="6">
    <source>
        <dbReference type="Google" id="ProtNLM"/>
    </source>
</evidence>
<keyword evidence="5" id="KW-1185">Reference proteome</keyword>
<dbReference type="Proteomes" id="UP000175968">
    <property type="component" value="Chromosome"/>
</dbReference>
<sequence>MRKIILGLLLIPLFGLAQSKSQKIETQVILKDSVLELGNNKLSVSINLKKGNYTLTDKISNLVIFQNARFSVDNWNSPFVYGNNRIGKLKIRYEQKEVQLDNKKGKRLELFFTGGTKVLPEYRFALTLLDNQSVLEYQVGMKNTMTYDCRLMKAELFSDAKIFPNSEITSLQTLNGAAGVTMPEVLENVDRESTNSMMLTAVVNGKRQTLVWGGLKYQNFYANTIYKKEKSTINLLMNDPVGRLVKVNEEYWAPDTYCLEVGESNPFIALENYGLALRKANNAKPNVYDFPTLCGWAVGNLSGGKDINNTTALIEELDNANKCGLGKYTKVAVRVEPDSYCYTDGNTEQGWWDDEHWSKFGHLTAPYDTFAKWCAAVKERNGVPLTYFQSSMPSDDFALAHPDWMLNNDISQLHLYHRHHQPNVRYDYTDKGFQDYVLTMWKRLRKDGMVGIKFDYPETAWNPQGGFEDKQATTTSAYRQLFQLAREGLGPEGRLHERALGESERPTLDVTAGIVDIQRTAWDTNAFEPQYVTTGGLRWYKLRSVFYYYPDSKAIHTHSEGVRQSLVTMLALTSGRLELATPFSMLTPEMVHDISRIYPMYDGIKSPRPVDAFLGQKHPRVYDLELTPNWHAVTLFNSGNNKEVISVSLNKSMVEGGLQLNPDTDFYVYDFWKNKFIGKVEGNATLSSELNSLECTMYAIKKVESDPQLLSTNRHILQGWMDVKELNWNKNNKILSGKVTVVEGEPFKIVIATNNWKNVKIDTDAASYKWENHPDSDALKVLVLNNPTTKEVKWSVLFKK</sequence>
<feature type="chain" id="PRO_5042168249" description="Alpha-galactosidase" evidence="3">
    <location>
        <begin position="20"/>
        <end position="800"/>
    </location>
</feature>
<dbReference type="GO" id="GO:0016798">
    <property type="term" value="F:hydrolase activity, acting on glycosyl bonds"/>
    <property type="evidence" value="ECO:0007669"/>
    <property type="project" value="UniProtKB-KW"/>
</dbReference>
<feature type="signal peptide" evidence="3">
    <location>
        <begin position="1"/>
        <end position="19"/>
    </location>
</feature>
<dbReference type="AlphaFoldDB" id="A0AAC9I3N1"/>
<evidence type="ECO:0000256" key="2">
    <source>
        <dbReference type="ARBA" id="ARBA00023295"/>
    </source>
</evidence>
<evidence type="ECO:0000256" key="1">
    <source>
        <dbReference type="ARBA" id="ARBA00022801"/>
    </source>
</evidence>
<evidence type="ECO:0000313" key="4">
    <source>
        <dbReference type="EMBL" id="AOW10284.1"/>
    </source>
</evidence>
<gene>
    <name evidence="4" type="ORF">EM308_12640</name>
</gene>
<dbReference type="Gene3D" id="2.60.40.1180">
    <property type="entry name" value="Golgi alpha-mannosidase II"/>
    <property type="match status" value="1"/>
</dbReference>
<keyword evidence="1" id="KW-0378">Hydrolase</keyword>
<accession>A0AAC9I3N1</accession>
<keyword evidence="2" id="KW-0326">Glycosidase</keyword>
<dbReference type="EMBL" id="CP017479">
    <property type="protein sequence ID" value="AOW10284.1"/>
    <property type="molecule type" value="Genomic_DNA"/>
</dbReference>
<proteinExistence type="predicted"/>
<evidence type="ECO:0000313" key="5">
    <source>
        <dbReference type="Proteomes" id="UP000175968"/>
    </source>
</evidence>
<dbReference type="InterPro" id="IPR013785">
    <property type="entry name" value="Aldolase_TIM"/>
</dbReference>
<name>A0AAC9I3N1_9FLAO</name>
<protein>
    <recommendedName>
        <fullName evidence="6">Alpha-galactosidase</fullName>
    </recommendedName>
</protein>
<dbReference type="InterPro" id="IPR013780">
    <property type="entry name" value="Glyco_hydro_b"/>
</dbReference>
<evidence type="ECO:0000256" key="3">
    <source>
        <dbReference type="SAM" id="SignalP"/>
    </source>
</evidence>
<keyword evidence="3" id="KW-0732">Signal</keyword>
<reference evidence="4 5" key="1">
    <citation type="submission" date="2016-10" db="EMBL/GenBank/DDBJ databases">
        <title>Flavobacterium gilvum sp. nov., isolated from stream water.</title>
        <authorList>
            <person name="Shin S.-K."/>
            <person name="Cho Y.-J."/>
            <person name="Yi H."/>
        </authorList>
    </citation>
    <scope>NUCLEOTIDE SEQUENCE [LARGE SCALE GENOMIC DNA]</scope>
    <source>
        <strain evidence="4 5">EM1308</strain>
    </source>
</reference>
<organism evidence="4 5">
    <name type="scientific">Flavobacterium gilvum</name>
    <dbReference type="NCBI Taxonomy" id="1492737"/>
    <lineage>
        <taxon>Bacteria</taxon>
        <taxon>Pseudomonadati</taxon>
        <taxon>Bacteroidota</taxon>
        <taxon>Flavobacteriia</taxon>
        <taxon>Flavobacteriales</taxon>
        <taxon>Flavobacteriaceae</taxon>
        <taxon>Flavobacterium</taxon>
    </lineage>
</organism>
<dbReference type="RefSeq" id="WP_070261847.1">
    <property type="nucleotide sequence ID" value="NZ_CP017479.1"/>
</dbReference>